<dbReference type="RefSeq" id="WP_189957788.1">
    <property type="nucleotide sequence ID" value="NZ_BMVG01000029.1"/>
</dbReference>
<reference evidence="1" key="1">
    <citation type="journal article" date="2014" name="Int. J. Syst. Evol. Microbiol.">
        <title>Complete genome sequence of Corynebacterium casei LMG S-19264T (=DSM 44701T), isolated from a smear-ripened cheese.</title>
        <authorList>
            <consortium name="US DOE Joint Genome Institute (JGI-PGF)"/>
            <person name="Walter F."/>
            <person name="Albersmeier A."/>
            <person name="Kalinowski J."/>
            <person name="Ruckert C."/>
        </authorList>
    </citation>
    <scope>NUCLEOTIDE SEQUENCE</scope>
    <source>
        <strain evidence="1">JCM 4714</strain>
    </source>
</reference>
<dbReference type="EMBL" id="BMVG01000029">
    <property type="protein sequence ID" value="GHE11510.1"/>
    <property type="molecule type" value="Genomic_DNA"/>
</dbReference>
<organism evidence="1 2">
    <name type="scientific">Streptomyces alanosinicus</name>
    <dbReference type="NCBI Taxonomy" id="68171"/>
    <lineage>
        <taxon>Bacteria</taxon>
        <taxon>Bacillati</taxon>
        <taxon>Actinomycetota</taxon>
        <taxon>Actinomycetes</taxon>
        <taxon>Kitasatosporales</taxon>
        <taxon>Streptomycetaceae</taxon>
        <taxon>Streptomyces</taxon>
    </lineage>
</organism>
<comment type="caution">
    <text evidence="1">The sequence shown here is derived from an EMBL/GenBank/DDBJ whole genome shotgun (WGS) entry which is preliminary data.</text>
</comment>
<dbReference type="Proteomes" id="UP000655443">
    <property type="component" value="Unassembled WGS sequence"/>
</dbReference>
<protein>
    <recommendedName>
        <fullName evidence="3">SH3 domain-containing protein</fullName>
    </recommendedName>
</protein>
<dbReference type="AlphaFoldDB" id="A0A919D6S8"/>
<evidence type="ECO:0000313" key="1">
    <source>
        <dbReference type="EMBL" id="GHE11510.1"/>
    </source>
</evidence>
<sequence>MCALLDLVVRGLTCRECVSRPCGRGPSPRPDGSALANVAWLLDLIKKEKRGFAVTRLARVATVVALVGGVVAGAVPAATAAPAKAKMLESVTLRAKPTNKSTARGIIPKGAVVNTNDTAYVAGATYKACGIKERLWYPVTWKGMKGYVVAACMGFQ</sequence>
<evidence type="ECO:0000313" key="2">
    <source>
        <dbReference type="Proteomes" id="UP000655443"/>
    </source>
</evidence>
<reference evidence="1" key="2">
    <citation type="submission" date="2020-09" db="EMBL/GenBank/DDBJ databases">
        <authorList>
            <person name="Sun Q."/>
            <person name="Ohkuma M."/>
        </authorList>
    </citation>
    <scope>NUCLEOTIDE SEQUENCE</scope>
    <source>
        <strain evidence="1">JCM 4714</strain>
    </source>
</reference>
<evidence type="ECO:0008006" key="3">
    <source>
        <dbReference type="Google" id="ProtNLM"/>
    </source>
</evidence>
<accession>A0A919D6S8</accession>
<keyword evidence="2" id="KW-1185">Reference proteome</keyword>
<proteinExistence type="predicted"/>
<name>A0A919D6S8_9ACTN</name>
<gene>
    <name evidence="1" type="ORF">GCM10010339_71550</name>
</gene>